<dbReference type="EMBL" id="WEGI01000012">
    <property type="protein sequence ID" value="MQY29927.1"/>
    <property type="molecule type" value="Genomic_DNA"/>
</dbReference>
<evidence type="ECO:0000256" key="5">
    <source>
        <dbReference type="ARBA" id="ARBA00023136"/>
    </source>
</evidence>
<keyword evidence="4 6" id="KW-1133">Transmembrane helix</keyword>
<dbReference type="Proteomes" id="UP000431401">
    <property type="component" value="Unassembled WGS sequence"/>
</dbReference>
<name>A0A7K0DWM2_9NOCA</name>
<accession>A0A7K0DWM2</accession>
<keyword evidence="2" id="KW-1003">Cell membrane</keyword>
<feature type="transmembrane region" description="Helical" evidence="6">
    <location>
        <begin position="202"/>
        <end position="227"/>
    </location>
</feature>
<evidence type="ECO:0000313" key="8">
    <source>
        <dbReference type="Proteomes" id="UP000431401"/>
    </source>
</evidence>
<dbReference type="Pfam" id="PF03631">
    <property type="entry name" value="Virul_fac_BrkB"/>
    <property type="match status" value="1"/>
</dbReference>
<evidence type="ECO:0000313" key="7">
    <source>
        <dbReference type="EMBL" id="MQY29927.1"/>
    </source>
</evidence>
<feature type="transmembrane region" description="Helical" evidence="6">
    <location>
        <begin position="325"/>
        <end position="344"/>
    </location>
</feature>
<organism evidence="7 8">
    <name type="scientific">Nocardia aurantia</name>
    <dbReference type="NCBI Taxonomy" id="2585199"/>
    <lineage>
        <taxon>Bacteria</taxon>
        <taxon>Bacillati</taxon>
        <taxon>Actinomycetota</taxon>
        <taxon>Actinomycetes</taxon>
        <taxon>Mycobacteriales</taxon>
        <taxon>Nocardiaceae</taxon>
        <taxon>Nocardia</taxon>
    </lineage>
</organism>
<keyword evidence="5 6" id="KW-0472">Membrane</keyword>
<sequence length="352" mass="37237">MTPLRGAEGFREVGLLSRLRARVTALVQQRPWLDHVVRAGNRYQRQRADYYAAGLTYYTVLAMIPLLMVGFAVAGFVLSRNPDLLAELQSRIVRNFPGSLGGQLNDVVDEAVRSRTSVGVLGLLGAGYAGLGWMANLRAALGELWEHPVPLGNWFGSKFSDLLALLGLGVASLLSAGLSALAGSELGRDLLRLVRLDHAPGVNVLLTVASLLAAVLASWAVFAWVIARLPRQPVRLVSAVEAALIAAVAFEIWKQIASFYLKRVLTSPAGVAFGPIIGLMLFANITSRIILFATAWAATAADGAPEPASPDPTPVVISPRVRAGLTPSAGAALFGAGAVVGLLARLPRRASR</sequence>
<gene>
    <name evidence="7" type="primary">yhjD</name>
    <name evidence="7" type="ORF">NRB56_55210</name>
</gene>
<feature type="transmembrane region" description="Helical" evidence="6">
    <location>
        <begin position="265"/>
        <end position="282"/>
    </location>
</feature>
<evidence type="ECO:0000256" key="3">
    <source>
        <dbReference type="ARBA" id="ARBA00022692"/>
    </source>
</evidence>
<comment type="subcellular location">
    <subcellularLocation>
        <location evidence="1">Cell membrane</location>
        <topology evidence="1">Multi-pass membrane protein</topology>
    </subcellularLocation>
</comment>
<reference evidence="7 8" key="1">
    <citation type="submission" date="2019-10" db="EMBL/GenBank/DDBJ databases">
        <title>Nocardia macrotermitis sp. nov. and Nocardia aurantia sp. nov., isolated from the gut of fungus growing-termite Macrotermes natalensis.</title>
        <authorList>
            <person name="Benndorf R."/>
            <person name="Schwitalla J."/>
            <person name="Martin K."/>
            <person name="De Beer W."/>
            <person name="Kaster A.-K."/>
            <person name="Vollmers J."/>
            <person name="Poulsen M."/>
            <person name="Beemelmanns C."/>
        </authorList>
    </citation>
    <scope>NUCLEOTIDE SEQUENCE [LARGE SCALE GENOMIC DNA]</scope>
    <source>
        <strain evidence="7 8">RB56</strain>
    </source>
</reference>
<keyword evidence="8" id="KW-1185">Reference proteome</keyword>
<protein>
    <submittedName>
        <fullName evidence="7">Inner membrane protein YhjD</fullName>
    </submittedName>
</protein>
<evidence type="ECO:0000256" key="6">
    <source>
        <dbReference type="SAM" id="Phobius"/>
    </source>
</evidence>
<dbReference type="PANTHER" id="PTHR30213">
    <property type="entry name" value="INNER MEMBRANE PROTEIN YHJD"/>
    <property type="match status" value="1"/>
</dbReference>
<evidence type="ECO:0000256" key="2">
    <source>
        <dbReference type="ARBA" id="ARBA00022475"/>
    </source>
</evidence>
<feature type="transmembrane region" description="Helical" evidence="6">
    <location>
        <begin position="118"/>
        <end position="141"/>
    </location>
</feature>
<evidence type="ECO:0000256" key="1">
    <source>
        <dbReference type="ARBA" id="ARBA00004651"/>
    </source>
</evidence>
<feature type="transmembrane region" description="Helical" evidence="6">
    <location>
        <begin position="162"/>
        <end position="182"/>
    </location>
</feature>
<dbReference type="NCBIfam" id="TIGR00766">
    <property type="entry name" value="inner membrane protein YhjD"/>
    <property type="match status" value="1"/>
</dbReference>
<dbReference type="InterPro" id="IPR017039">
    <property type="entry name" value="Virul_fac_BrkB"/>
</dbReference>
<dbReference type="PANTHER" id="PTHR30213:SF1">
    <property type="entry name" value="INNER MEMBRANE PROTEIN YHJD"/>
    <property type="match status" value="1"/>
</dbReference>
<dbReference type="InterPro" id="IPR005274">
    <property type="entry name" value="IM_pro_YhjD"/>
</dbReference>
<proteinExistence type="predicted"/>
<comment type="caution">
    <text evidence="7">The sequence shown here is derived from an EMBL/GenBank/DDBJ whole genome shotgun (WGS) entry which is preliminary data.</text>
</comment>
<feature type="transmembrane region" description="Helical" evidence="6">
    <location>
        <begin position="55"/>
        <end position="78"/>
    </location>
</feature>
<keyword evidence="3 6" id="KW-0812">Transmembrane</keyword>
<dbReference type="AlphaFoldDB" id="A0A7K0DWM2"/>
<evidence type="ECO:0000256" key="4">
    <source>
        <dbReference type="ARBA" id="ARBA00022989"/>
    </source>
</evidence>
<dbReference type="GO" id="GO:0005886">
    <property type="term" value="C:plasma membrane"/>
    <property type="evidence" value="ECO:0007669"/>
    <property type="project" value="UniProtKB-SubCell"/>
</dbReference>
<feature type="transmembrane region" description="Helical" evidence="6">
    <location>
        <begin position="234"/>
        <end position="253"/>
    </location>
</feature>